<dbReference type="SUPFAM" id="SSF53850">
    <property type="entry name" value="Periplasmic binding protein-like II"/>
    <property type="match status" value="1"/>
</dbReference>
<gene>
    <name evidence="1" type="ORF">JI739_24085</name>
</gene>
<dbReference type="RefSeq" id="WP_201686569.1">
    <property type="nucleotide sequence ID" value="NZ_JAEQNA010000017.1"/>
</dbReference>
<dbReference type="AlphaFoldDB" id="A0A936ZZR3"/>
<evidence type="ECO:0000313" key="1">
    <source>
        <dbReference type="EMBL" id="MBL0423434.1"/>
    </source>
</evidence>
<accession>A0A936ZZR3</accession>
<dbReference type="Proteomes" id="UP000613011">
    <property type="component" value="Unassembled WGS sequence"/>
</dbReference>
<dbReference type="EMBL" id="JAEQNA010000017">
    <property type="protein sequence ID" value="MBL0423434.1"/>
    <property type="molecule type" value="Genomic_DNA"/>
</dbReference>
<organism evidence="1 2">
    <name type="scientific">Ramlibacter aurantiacus</name>
    <dbReference type="NCBI Taxonomy" id="2801330"/>
    <lineage>
        <taxon>Bacteria</taxon>
        <taxon>Pseudomonadati</taxon>
        <taxon>Pseudomonadota</taxon>
        <taxon>Betaproteobacteria</taxon>
        <taxon>Burkholderiales</taxon>
        <taxon>Comamonadaceae</taxon>
        <taxon>Ramlibacter</taxon>
    </lineage>
</organism>
<dbReference type="Gene3D" id="3.40.190.10">
    <property type="entry name" value="Periplasmic binding protein-like II"/>
    <property type="match status" value="1"/>
</dbReference>
<name>A0A936ZZR3_9BURK</name>
<proteinExistence type="predicted"/>
<evidence type="ECO:0000313" key="2">
    <source>
        <dbReference type="Proteomes" id="UP000613011"/>
    </source>
</evidence>
<sequence>MKKNLSVSYAGHLSDRVQDLYYGKVAPEGIDLHYLPLQPFEAFNRMLRGDFDAAEMSFSTYLIQKARGQMPFVAIPVFPSRTFRHGAIYVNSRAGITTPKELEGRRIGVPEYQMTAAVWTRGLLQHEYGVSPAACTWFTGGLTSAGRKPMVASEVPGVSIRHVADRTLDDMLVQGELDAVIAPQPPPSFTQGHEAVARLFPDYPAAERAYWRKTRIFPIMHVVVLRKELFEANPWAAISLYQAFEQARRNAMEFLRTQEPPALSWPWAFEFGREIREMMGEDFWPYGIEPNRREIEALCQYVTEQGLAPRKLAIDELFAPNVAGLTSLKL</sequence>
<comment type="caution">
    <text evidence="1">The sequence shown here is derived from an EMBL/GenBank/DDBJ whole genome shotgun (WGS) entry which is preliminary data.</text>
</comment>
<protein>
    <submittedName>
        <fullName evidence="1">ABC transporter substrate-binding protein</fullName>
    </submittedName>
</protein>
<reference evidence="1" key="1">
    <citation type="submission" date="2021-01" db="EMBL/GenBank/DDBJ databases">
        <title>Ramlibacter sp. strain AW1 16S ribosomal RNA gene Genome sequencing and assembly.</title>
        <authorList>
            <person name="Kang M."/>
        </authorList>
    </citation>
    <scope>NUCLEOTIDE SEQUENCE</scope>
    <source>
        <strain evidence="1">AW1</strain>
    </source>
</reference>
<keyword evidence="2" id="KW-1185">Reference proteome</keyword>